<keyword evidence="7" id="KW-0547">Nucleotide-binding</keyword>
<dbReference type="EMBL" id="AFBN01000013">
    <property type="protein sequence ID" value="EGF59021.1"/>
    <property type="molecule type" value="Genomic_DNA"/>
</dbReference>
<organism evidence="14 15">
    <name type="scientific">Bacteroides fluxus YIT 12057</name>
    <dbReference type="NCBI Taxonomy" id="763034"/>
    <lineage>
        <taxon>Bacteria</taxon>
        <taxon>Pseudomonadati</taxon>
        <taxon>Bacteroidota</taxon>
        <taxon>Bacteroidia</taxon>
        <taxon>Bacteroidales</taxon>
        <taxon>Bacteroidaceae</taxon>
        <taxon>Bacteroides</taxon>
    </lineage>
</organism>
<keyword evidence="6" id="KW-0808">Transferase</keyword>
<dbReference type="PANTHER" id="PTHR45453:SF1">
    <property type="entry name" value="PHOSPHATE REGULON SENSOR PROTEIN PHOR"/>
    <property type="match status" value="1"/>
</dbReference>
<comment type="subcellular location">
    <subcellularLocation>
        <location evidence="2">Cell membrane</location>
    </subcellularLocation>
</comment>
<comment type="caution">
    <text evidence="14">The sequence shown here is derived from an EMBL/GenBank/DDBJ whole genome shotgun (WGS) entry which is preliminary data.</text>
</comment>
<evidence type="ECO:0000256" key="6">
    <source>
        <dbReference type="ARBA" id="ARBA00022679"/>
    </source>
</evidence>
<keyword evidence="9" id="KW-0067">ATP-binding</keyword>
<keyword evidence="12" id="KW-0812">Transmembrane</keyword>
<dbReference type="Gene3D" id="3.30.565.10">
    <property type="entry name" value="Histidine kinase-like ATPase, C-terminal domain"/>
    <property type="match status" value="1"/>
</dbReference>
<evidence type="ECO:0000256" key="5">
    <source>
        <dbReference type="ARBA" id="ARBA00022553"/>
    </source>
</evidence>
<dbReference type="RefSeq" id="WP_009124028.1">
    <property type="nucleotide sequence ID" value="NZ_GL882614.1"/>
</dbReference>
<evidence type="ECO:0000256" key="4">
    <source>
        <dbReference type="ARBA" id="ARBA00022475"/>
    </source>
</evidence>
<evidence type="ECO:0000256" key="11">
    <source>
        <dbReference type="ARBA" id="ARBA00023136"/>
    </source>
</evidence>
<dbReference type="CDD" id="cd00082">
    <property type="entry name" value="HisKA"/>
    <property type="match status" value="1"/>
</dbReference>
<dbReference type="GeneID" id="86048534"/>
<gene>
    <name evidence="14" type="ORF">HMPREF9446_00771</name>
</gene>
<keyword evidence="11 12" id="KW-0472">Membrane</keyword>
<accession>F3PPX9</accession>
<dbReference type="InterPro" id="IPR050351">
    <property type="entry name" value="BphY/WalK/GraS-like"/>
</dbReference>
<evidence type="ECO:0000256" key="2">
    <source>
        <dbReference type="ARBA" id="ARBA00004236"/>
    </source>
</evidence>
<keyword evidence="15" id="KW-1185">Reference proteome</keyword>
<dbReference type="PANTHER" id="PTHR45453">
    <property type="entry name" value="PHOSPHATE REGULON SENSOR PROTEIN PHOR"/>
    <property type="match status" value="1"/>
</dbReference>
<dbReference type="InterPro" id="IPR003661">
    <property type="entry name" value="HisK_dim/P_dom"/>
</dbReference>
<dbReference type="AlphaFoldDB" id="F3PPX9"/>
<dbReference type="HOGENOM" id="CLU_000445_89_2_10"/>
<dbReference type="PROSITE" id="PS50109">
    <property type="entry name" value="HIS_KIN"/>
    <property type="match status" value="1"/>
</dbReference>
<keyword evidence="8 14" id="KW-0418">Kinase</keyword>
<evidence type="ECO:0000256" key="1">
    <source>
        <dbReference type="ARBA" id="ARBA00000085"/>
    </source>
</evidence>
<dbReference type="InterPro" id="IPR005467">
    <property type="entry name" value="His_kinase_dom"/>
</dbReference>
<name>F3PPX9_9BACE</name>
<dbReference type="GO" id="GO:0005886">
    <property type="term" value="C:plasma membrane"/>
    <property type="evidence" value="ECO:0007669"/>
    <property type="project" value="UniProtKB-SubCell"/>
</dbReference>
<dbReference type="InterPro" id="IPR003594">
    <property type="entry name" value="HATPase_dom"/>
</dbReference>
<dbReference type="FunFam" id="1.10.287.130:FF:000008">
    <property type="entry name" value="Two-component sensor histidine kinase"/>
    <property type="match status" value="1"/>
</dbReference>
<dbReference type="GO" id="GO:0016036">
    <property type="term" value="P:cellular response to phosphate starvation"/>
    <property type="evidence" value="ECO:0007669"/>
    <property type="project" value="TreeGrafter"/>
</dbReference>
<dbReference type="InterPro" id="IPR036097">
    <property type="entry name" value="HisK_dim/P_sf"/>
</dbReference>
<evidence type="ECO:0000259" key="13">
    <source>
        <dbReference type="PROSITE" id="PS50109"/>
    </source>
</evidence>
<dbReference type="GO" id="GO:0005524">
    <property type="term" value="F:ATP binding"/>
    <property type="evidence" value="ECO:0007669"/>
    <property type="project" value="UniProtKB-KW"/>
</dbReference>
<evidence type="ECO:0000256" key="9">
    <source>
        <dbReference type="ARBA" id="ARBA00022840"/>
    </source>
</evidence>
<keyword evidence="4" id="KW-1003">Cell membrane</keyword>
<evidence type="ECO:0000256" key="8">
    <source>
        <dbReference type="ARBA" id="ARBA00022777"/>
    </source>
</evidence>
<evidence type="ECO:0000256" key="10">
    <source>
        <dbReference type="ARBA" id="ARBA00023012"/>
    </source>
</evidence>
<evidence type="ECO:0000313" key="15">
    <source>
        <dbReference type="Proteomes" id="UP000003416"/>
    </source>
</evidence>
<dbReference type="GO" id="GO:0000155">
    <property type="term" value="F:phosphorelay sensor kinase activity"/>
    <property type="evidence" value="ECO:0007669"/>
    <property type="project" value="InterPro"/>
</dbReference>
<protein>
    <recommendedName>
        <fullName evidence="3">histidine kinase</fullName>
        <ecNumber evidence="3">2.7.13.3</ecNumber>
    </recommendedName>
</protein>
<dbReference type="InterPro" id="IPR004358">
    <property type="entry name" value="Sig_transdc_His_kin-like_C"/>
</dbReference>
<feature type="transmembrane region" description="Helical" evidence="12">
    <location>
        <begin position="177"/>
        <end position="195"/>
    </location>
</feature>
<dbReference type="Gene3D" id="1.10.287.130">
    <property type="match status" value="1"/>
</dbReference>
<sequence length="597" mass="68977">MDTVSKPNKERHFLSFSRKLFLSVISLFLAFAACFIAYQYQREKEYKIELLDMQLQNYNDRLQQELQDIPDSAWNTSLNKYIGKYVNKDLRVTIVDLQGNVRFDSHQPDSRELDNHLQRPEVQTALKEGKGYDVRRTSETTGTPYFYSATVYNDYIIRSALPYDVNLIKNLAADPHYIWFTVIVSLLLIFIFYKFTSKLGTAINQLREFAKRADKNEPIEMDIQSAFPHNELGEISQHIIQIYRRLRETKEALYIEREKLITHLQTSREGLGVFTKDKKEILVNNLFTQYSNLISDSNLQTTEEIFSICELQKITDFISKAQKRPAGKEEKRMSININKNGRIFIVECIIFQDSSFEISINDITQEEEQIRLKRQLTQNIAHELKTPVSSIQGYLETIVNNGNIPHDKMLVFLERCYAQSNRLSRLLRDISVLTRIDEAANMIDMEKIDISMLVANIVNEVSLELEEKHITVVNSLKPKIQLKGNYSLLYSIFRNLMDNAIAYAGTDIHIHISCFREDENFYYFSFADTGIGVSPEHLNRLFERFYRVDKGRSRKLGGTGLGLAIVKNAVIIHGGTISAKNNQGGGLEFVFTLAKEK</sequence>
<evidence type="ECO:0000313" key="14">
    <source>
        <dbReference type="EMBL" id="EGF59021.1"/>
    </source>
</evidence>
<dbReference type="Pfam" id="PF02518">
    <property type="entry name" value="HATPase_c"/>
    <property type="match status" value="1"/>
</dbReference>
<dbReference type="FunFam" id="3.30.565.10:FF:000006">
    <property type="entry name" value="Sensor histidine kinase WalK"/>
    <property type="match status" value="1"/>
</dbReference>
<dbReference type="EC" id="2.7.13.3" evidence="3"/>
<evidence type="ECO:0000256" key="7">
    <source>
        <dbReference type="ARBA" id="ARBA00022741"/>
    </source>
</evidence>
<evidence type="ECO:0000256" key="3">
    <source>
        <dbReference type="ARBA" id="ARBA00012438"/>
    </source>
</evidence>
<dbReference type="SMART" id="SM00387">
    <property type="entry name" value="HATPase_c"/>
    <property type="match status" value="1"/>
</dbReference>
<dbReference type="InterPro" id="IPR036890">
    <property type="entry name" value="HATPase_C_sf"/>
</dbReference>
<keyword evidence="5" id="KW-0597">Phosphoprotein</keyword>
<dbReference type="Pfam" id="PF00512">
    <property type="entry name" value="HisKA"/>
    <property type="match status" value="1"/>
</dbReference>
<feature type="transmembrane region" description="Helical" evidence="12">
    <location>
        <begin position="20"/>
        <end position="38"/>
    </location>
</feature>
<dbReference type="SMART" id="SM00388">
    <property type="entry name" value="HisKA"/>
    <property type="match status" value="1"/>
</dbReference>
<keyword evidence="12" id="KW-1133">Transmembrane helix</keyword>
<evidence type="ECO:0000256" key="12">
    <source>
        <dbReference type="SAM" id="Phobius"/>
    </source>
</evidence>
<comment type="catalytic activity">
    <reaction evidence="1">
        <text>ATP + protein L-histidine = ADP + protein N-phospho-L-histidine.</text>
        <dbReference type="EC" id="2.7.13.3"/>
    </reaction>
</comment>
<dbReference type="PROSITE" id="PS51257">
    <property type="entry name" value="PROKAR_LIPOPROTEIN"/>
    <property type="match status" value="1"/>
</dbReference>
<dbReference type="Proteomes" id="UP000003416">
    <property type="component" value="Unassembled WGS sequence"/>
</dbReference>
<dbReference type="GO" id="GO:0004721">
    <property type="term" value="F:phosphoprotein phosphatase activity"/>
    <property type="evidence" value="ECO:0007669"/>
    <property type="project" value="TreeGrafter"/>
</dbReference>
<dbReference type="eggNOG" id="COG5002">
    <property type="taxonomic scope" value="Bacteria"/>
</dbReference>
<reference evidence="14 15" key="1">
    <citation type="submission" date="2011-02" db="EMBL/GenBank/DDBJ databases">
        <authorList>
            <person name="Weinstock G."/>
            <person name="Sodergren E."/>
            <person name="Clifton S."/>
            <person name="Fulton L."/>
            <person name="Fulton B."/>
            <person name="Courtney L."/>
            <person name="Fronick C."/>
            <person name="Harrison M."/>
            <person name="Strong C."/>
            <person name="Farmer C."/>
            <person name="Delahaunty K."/>
            <person name="Markovic C."/>
            <person name="Hall O."/>
            <person name="Minx P."/>
            <person name="Tomlinson C."/>
            <person name="Mitreva M."/>
            <person name="Hou S."/>
            <person name="Chen J."/>
            <person name="Wollam A."/>
            <person name="Pepin K.H."/>
            <person name="Johnson M."/>
            <person name="Bhonagiri V."/>
            <person name="Zhang X."/>
            <person name="Suruliraj S."/>
            <person name="Warren W."/>
            <person name="Chinwalla A."/>
            <person name="Mardis E.R."/>
            <person name="Wilson R.K."/>
        </authorList>
    </citation>
    <scope>NUCLEOTIDE SEQUENCE [LARGE SCALE GENOMIC DNA]</scope>
    <source>
        <strain evidence="14 15">YIT 12057</strain>
    </source>
</reference>
<keyword evidence="10" id="KW-0902">Two-component regulatory system</keyword>
<dbReference type="SUPFAM" id="SSF55874">
    <property type="entry name" value="ATPase domain of HSP90 chaperone/DNA topoisomerase II/histidine kinase"/>
    <property type="match status" value="1"/>
</dbReference>
<proteinExistence type="predicted"/>
<dbReference type="STRING" id="763034.HMPREF9446_00771"/>
<feature type="domain" description="Histidine kinase" evidence="13">
    <location>
        <begin position="379"/>
        <end position="597"/>
    </location>
</feature>
<dbReference type="SUPFAM" id="SSF47384">
    <property type="entry name" value="Homodimeric domain of signal transducing histidine kinase"/>
    <property type="match status" value="1"/>
</dbReference>
<dbReference type="PRINTS" id="PR00344">
    <property type="entry name" value="BCTRLSENSOR"/>
</dbReference>